<evidence type="ECO:0000256" key="1">
    <source>
        <dbReference type="ARBA" id="ARBA00022801"/>
    </source>
</evidence>
<dbReference type="Proteomes" id="UP000076863">
    <property type="component" value="Unassembled WGS sequence"/>
</dbReference>
<organism evidence="5 6">
    <name type="scientific">Beauveria brongniartii RCEF 3172</name>
    <dbReference type="NCBI Taxonomy" id="1081107"/>
    <lineage>
        <taxon>Eukaryota</taxon>
        <taxon>Fungi</taxon>
        <taxon>Dikarya</taxon>
        <taxon>Ascomycota</taxon>
        <taxon>Pezizomycotina</taxon>
        <taxon>Sordariomycetes</taxon>
        <taxon>Hypocreomycetidae</taxon>
        <taxon>Hypocreales</taxon>
        <taxon>Cordycipitaceae</taxon>
        <taxon>Beauveria</taxon>
        <taxon>Beauveria brongniartii</taxon>
    </lineage>
</organism>
<evidence type="ECO:0000313" key="5">
    <source>
        <dbReference type="EMBL" id="OAA35509.1"/>
    </source>
</evidence>
<evidence type="ECO:0000313" key="6">
    <source>
        <dbReference type="Proteomes" id="UP000076863"/>
    </source>
</evidence>
<proteinExistence type="predicted"/>
<dbReference type="InterPro" id="IPR029058">
    <property type="entry name" value="AB_hydrolase_fold"/>
</dbReference>
<keyword evidence="1 5" id="KW-0378">Hydrolase</keyword>
<evidence type="ECO:0000259" key="4">
    <source>
        <dbReference type="Pfam" id="PF20434"/>
    </source>
</evidence>
<reference evidence="5 6" key="1">
    <citation type="journal article" date="2016" name="Genome Biol. Evol.">
        <title>Divergent and convergent evolution of fungal pathogenicity.</title>
        <authorList>
            <person name="Shang Y."/>
            <person name="Xiao G."/>
            <person name="Zheng P."/>
            <person name="Cen K."/>
            <person name="Zhan S."/>
            <person name="Wang C."/>
        </authorList>
    </citation>
    <scope>NUCLEOTIDE SEQUENCE [LARGE SCALE GENOMIC DNA]</scope>
    <source>
        <strain evidence="5 6">RCEF 3172</strain>
    </source>
</reference>
<comment type="caution">
    <text evidence="5">The sequence shown here is derived from an EMBL/GenBank/DDBJ whole genome shotgun (WGS) entry which is preliminary data.</text>
</comment>
<dbReference type="AlphaFoldDB" id="A0A166X7S7"/>
<evidence type="ECO:0000256" key="3">
    <source>
        <dbReference type="SAM" id="SignalP"/>
    </source>
</evidence>
<dbReference type="Pfam" id="PF20434">
    <property type="entry name" value="BD-FAE"/>
    <property type="match status" value="1"/>
</dbReference>
<sequence length="366" mass="40113">MKPYRVLHYIAVLAGTVTAQGPGQNLCPGERLDTLTNDFVENLFNYGESASQAGNGNDCERTLQCATALETNPNGKYWVMFLHGGAWRAGGGVDFLCAVAKMRSRKDAPFDQIRGFATMDYRLSSLGNPFPDQDSGQVSRRQNINPHRQRQQGARHPDHINDVRAAIRSLAQRNQMDQYILVGHSAGGTMAMQLVGGDAALQSLGSEGGRQQDELETPRCQAGGNGTSNTEATQIPLPAAIITTAGIFDLTRLVDEIDEDSRSFYENFVTQAFGSNRDGWQQASPARFRRSYKETWPGDNTVILARSKDDTLVPETQLNVMAEKLRGDGFKPIVVTNLTGEHDIVWEQGTQLANLVGQALGQLRGR</sequence>
<dbReference type="PANTHER" id="PTHR48081">
    <property type="entry name" value="AB HYDROLASE SUPERFAMILY PROTEIN C4A8.06C"/>
    <property type="match status" value="1"/>
</dbReference>
<dbReference type="OrthoDB" id="420264at2759"/>
<feature type="domain" description="BD-FAE-like" evidence="4">
    <location>
        <begin position="151"/>
        <end position="325"/>
    </location>
</feature>
<dbReference type="GO" id="GO:0016787">
    <property type="term" value="F:hydrolase activity"/>
    <property type="evidence" value="ECO:0007669"/>
    <property type="project" value="UniProtKB-KW"/>
</dbReference>
<name>A0A166X7S7_9HYPO</name>
<feature type="region of interest" description="Disordered" evidence="2">
    <location>
        <begin position="203"/>
        <end position="232"/>
    </location>
</feature>
<keyword evidence="3" id="KW-0732">Signal</keyword>
<dbReference type="PANTHER" id="PTHR48081:SF33">
    <property type="entry name" value="KYNURENINE FORMAMIDASE"/>
    <property type="match status" value="1"/>
</dbReference>
<dbReference type="InterPro" id="IPR049492">
    <property type="entry name" value="BD-FAE-like_dom"/>
</dbReference>
<gene>
    <name evidence="5" type="ORF">BBO_08733</name>
</gene>
<dbReference type="SUPFAM" id="SSF53474">
    <property type="entry name" value="alpha/beta-Hydrolases"/>
    <property type="match status" value="1"/>
</dbReference>
<keyword evidence="6" id="KW-1185">Reference proteome</keyword>
<feature type="chain" id="PRO_5007882179" evidence="3">
    <location>
        <begin position="20"/>
        <end position="366"/>
    </location>
</feature>
<feature type="signal peptide" evidence="3">
    <location>
        <begin position="1"/>
        <end position="19"/>
    </location>
</feature>
<dbReference type="Gene3D" id="3.40.50.1820">
    <property type="entry name" value="alpha/beta hydrolase"/>
    <property type="match status" value="1"/>
</dbReference>
<protein>
    <submittedName>
        <fullName evidence="5">Alpha/beta-hydrolase</fullName>
    </submittedName>
</protein>
<dbReference type="InterPro" id="IPR050300">
    <property type="entry name" value="GDXG_lipolytic_enzyme"/>
</dbReference>
<dbReference type="EMBL" id="AZHA01000042">
    <property type="protein sequence ID" value="OAA35509.1"/>
    <property type="molecule type" value="Genomic_DNA"/>
</dbReference>
<accession>A0A166X7S7</accession>
<evidence type="ECO:0000256" key="2">
    <source>
        <dbReference type="SAM" id="MobiDB-lite"/>
    </source>
</evidence>